<evidence type="ECO:0000313" key="1">
    <source>
        <dbReference type="EMBL" id="CAG7580946.1"/>
    </source>
</evidence>
<reference evidence="1" key="1">
    <citation type="submission" date="2021-06" db="EMBL/GenBank/DDBJ databases">
        <authorList>
            <person name="Gannon L."/>
            <person name="Redgwell R T."/>
            <person name="Michniewski S."/>
            <person name="Harrison D C."/>
            <person name="Millard A."/>
        </authorList>
    </citation>
    <scope>NUCLEOTIDE SEQUENCE</scope>
</reference>
<accession>A0A8D9CBU9</accession>
<gene>
    <name evidence="1" type="ORF">SLAVMIC_00610</name>
</gene>
<dbReference type="EMBL" id="OU342829">
    <property type="protein sequence ID" value="CAG7580946.1"/>
    <property type="molecule type" value="Genomic_DNA"/>
</dbReference>
<protein>
    <recommendedName>
        <fullName evidence="2">DUF4157 domain-containing protein</fullName>
    </recommendedName>
</protein>
<name>A0A8D9CBU9_9VIRU</name>
<organism evidence="1">
    <name type="scientific">uncultured marine phage</name>
    <dbReference type="NCBI Taxonomy" id="707152"/>
    <lineage>
        <taxon>Viruses</taxon>
        <taxon>environmental samples</taxon>
    </lineage>
</organism>
<sequence length="117" mass="14274">MMIIVSPKMVNMFGRILNAGKTIRAIAFFPFIFLRYEKDLNDEVLINHEKIHIRQQMEMLVIPFHIWYLIALYRKGYWNISFEGEAYDKETDLKYLKNRKWFSFRKYIKNEKGKNSK</sequence>
<evidence type="ECO:0008006" key="2">
    <source>
        <dbReference type="Google" id="ProtNLM"/>
    </source>
</evidence>
<proteinExistence type="predicted"/>